<dbReference type="RefSeq" id="WP_145855739.1">
    <property type="nucleotide sequence ID" value="NZ_RPFW01000004.1"/>
</dbReference>
<dbReference type="Proteomes" id="UP000460272">
    <property type="component" value="Unassembled WGS sequence"/>
</dbReference>
<comment type="caution">
    <text evidence="7">The sequence shown here is derived from an EMBL/GenBank/DDBJ whole genome shotgun (WGS) entry which is preliminary data.</text>
</comment>
<accession>A0A6P2BY81</accession>
<dbReference type="PANTHER" id="PTHR33823">
    <property type="entry name" value="RNA POLYMERASE-BINDING TRANSCRIPTION FACTOR DKSA-RELATED"/>
    <property type="match status" value="1"/>
</dbReference>
<name>A0A6P2BY81_9ACTN</name>
<proteinExistence type="predicted"/>
<dbReference type="Gene3D" id="1.20.120.910">
    <property type="entry name" value="DksA, coiled-coil domain"/>
    <property type="match status" value="1"/>
</dbReference>
<dbReference type="SUPFAM" id="SSF109635">
    <property type="entry name" value="DnaK suppressor protein DksA, alpha-hairpin domain"/>
    <property type="match status" value="1"/>
</dbReference>
<evidence type="ECO:0000259" key="6">
    <source>
        <dbReference type="Pfam" id="PF01258"/>
    </source>
</evidence>
<dbReference type="EMBL" id="RPFW01000004">
    <property type="protein sequence ID" value="TVZ03201.1"/>
    <property type="molecule type" value="Genomic_DNA"/>
</dbReference>
<evidence type="ECO:0000256" key="5">
    <source>
        <dbReference type="SAM" id="MobiDB-lite"/>
    </source>
</evidence>
<keyword evidence="1" id="KW-0479">Metal-binding</keyword>
<evidence type="ECO:0000256" key="3">
    <source>
        <dbReference type="ARBA" id="ARBA00022833"/>
    </source>
</evidence>
<dbReference type="AlphaFoldDB" id="A0A6P2BY81"/>
<dbReference type="GO" id="GO:0008270">
    <property type="term" value="F:zinc ion binding"/>
    <property type="evidence" value="ECO:0007669"/>
    <property type="project" value="UniProtKB-KW"/>
</dbReference>
<protein>
    <submittedName>
        <fullName evidence="7">TraR/DksA family transcriptional regulator</fullName>
    </submittedName>
</protein>
<dbReference type="InterPro" id="IPR000962">
    <property type="entry name" value="Znf_DskA_TraR"/>
</dbReference>
<dbReference type="PROSITE" id="PS01102">
    <property type="entry name" value="ZF_DKSA_1"/>
    <property type="match status" value="1"/>
</dbReference>
<dbReference type="PANTHER" id="PTHR33823:SF2">
    <property type="entry name" value="RNA POLYMERASE-BINDING TRANSCRIPTION FACTOR DKSA"/>
    <property type="match status" value="1"/>
</dbReference>
<dbReference type="PROSITE" id="PS51128">
    <property type="entry name" value="ZF_DKSA_2"/>
    <property type="match status" value="1"/>
</dbReference>
<evidence type="ECO:0000313" key="8">
    <source>
        <dbReference type="Proteomes" id="UP000460272"/>
    </source>
</evidence>
<keyword evidence="2" id="KW-0863">Zinc-finger</keyword>
<feature type="domain" description="Zinc finger DksA/TraR C4-type" evidence="6">
    <location>
        <begin position="102"/>
        <end position="137"/>
    </location>
</feature>
<dbReference type="OrthoDB" id="9803742at2"/>
<evidence type="ECO:0000256" key="2">
    <source>
        <dbReference type="ARBA" id="ARBA00022771"/>
    </source>
</evidence>
<feature type="zinc finger region" description="dksA C4-type" evidence="4">
    <location>
        <begin position="107"/>
        <end position="131"/>
    </location>
</feature>
<feature type="region of interest" description="Disordered" evidence="5">
    <location>
        <begin position="1"/>
        <end position="20"/>
    </location>
</feature>
<dbReference type="InterPro" id="IPR020458">
    <property type="entry name" value="Znf_DskA_TraR_CS"/>
</dbReference>
<keyword evidence="8" id="KW-1185">Reference proteome</keyword>
<reference evidence="7 8" key="1">
    <citation type="submission" date="2018-11" db="EMBL/GenBank/DDBJ databases">
        <title>Trebonia kvetii gen.nov., sp.nov., a novel acidophilic actinobacterium, and proposal of the new actinobacterial family Treboniaceae fam. nov.</title>
        <authorList>
            <person name="Rapoport D."/>
            <person name="Sagova-Mareckova M."/>
            <person name="Sedlacek I."/>
            <person name="Provaznik J."/>
            <person name="Kralova S."/>
            <person name="Pavlinic D."/>
            <person name="Benes V."/>
            <person name="Kopecky J."/>
        </authorList>
    </citation>
    <scope>NUCLEOTIDE SEQUENCE [LARGE SCALE GENOMIC DNA]</scope>
    <source>
        <strain evidence="7 8">15Tr583</strain>
    </source>
</reference>
<keyword evidence="3" id="KW-0862">Zinc</keyword>
<dbReference type="Pfam" id="PF01258">
    <property type="entry name" value="zf-dskA_traR"/>
    <property type="match status" value="1"/>
</dbReference>
<sequence>MTAAPYSAADLPVRPGEEPWSDAELGQLRVELEKEAVALRAELGESQAQIAARLGDAATEAGDDEADASSKLFEREHELALSNNTRELLEQTEHALVRIEAGTYGVCESCGKPIGKARLQAFPRATLCVTCKQRQERR</sequence>
<evidence type="ECO:0000313" key="7">
    <source>
        <dbReference type="EMBL" id="TVZ03201.1"/>
    </source>
</evidence>
<evidence type="ECO:0000256" key="4">
    <source>
        <dbReference type="PROSITE-ProRule" id="PRU00510"/>
    </source>
</evidence>
<organism evidence="7 8">
    <name type="scientific">Trebonia kvetii</name>
    <dbReference type="NCBI Taxonomy" id="2480626"/>
    <lineage>
        <taxon>Bacteria</taxon>
        <taxon>Bacillati</taxon>
        <taxon>Actinomycetota</taxon>
        <taxon>Actinomycetes</taxon>
        <taxon>Streptosporangiales</taxon>
        <taxon>Treboniaceae</taxon>
        <taxon>Trebonia</taxon>
    </lineage>
</organism>
<evidence type="ECO:0000256" key="1">
    <source>
        <dbReference type="ARBA" id="ARBA00022723"/>
    </source>
</evidence>
<dbReference type="PRINTS" id="PR00618">
    <property type="entry name" value="DKSAZNFINGER"/>
</dbReference>
<dbReference type="InterPro" id="IPR020460">
    <property type="entry name" value="Znf_C4-type_bac"/>
</dbReference>
<gene>
    <name evidence="7" type="ORF">EAS64_22450</name>
</gene>
<dbReference type="SUPFAM" id="SSF57716">
    <property type="entry name" value="Glucocorticoid receptor-like (DNA-binding domain)"/>
    <property type="match status" value="1"/>
</dbReference>
<dbReference type="InterPro" id="IPR037187">
    <property type="entry name" value="DnaK_N"/>
</dbReference>